<accession>A0AA40FVA0</accession>
<organism evidence="1 2">
    <name type="scientific">Melipona bicolor</name>
    <dbReference type="NCBI Taxonomy" id="60889"/>
    <lineage>
        <taxon>Eukaryota</taxon>
        <taxon>Metazoa</taxon>
        <taxon>Ecdysozoa</taxon>
        <taxon>Arthropoda</taxon>
        <taxon>Hexapoda</taxon>
        <taxon>Insecta</taxon>
        <taxon>Pterygota</taxon>
        <taxon>Neoptera</taxon>
        <taxon>Endopterygota</taxon>
        <taxon>Hymenoptera</taxon>
        <taxon>Apocrita</taxon>
        <taxon>Aculeata</taxon>
        <taxon>Apoidea</taxon>
        <taxon>Anthophila</taxon>
        <taxon>Apidae</taxon>
        <taxon>Melipona</taxon>
    </lineage>
</organism>
<keyword evidence="2" id="KW-1185">Reference proteome</keyword>
<reference evidence="1" key="1">
    <citation type="submission" date="2021-10" db="EMBL/GenBank/DDBJ databases">
        <title>Melipona bicolor Genome sequencing and assembly.</title>
        <authorList>
            <person name="Araujo N.S."/>
            <person name="Arias M.C."/>
        </authorList>
    </citation>
    <scope>NUCLEOTIDE SEQUENCE</scope>
    <source>
        <strain evidence="1">USP_2M_L1-L4_2017</strain>
        <tissue evidence="1">Whole body</tissue>
    </source>
</reference>
<protein>
    <submittedName>
        <fullName evidence="1">Uncharacterized protein</fullName>
    </submittedName>
</protein>
<comment type="caution">
    <text evidence="1">The sequence shown here is derived from an EMBL/GenBank/DDBJ whole genome shotgun (WGS) entry which is preliminary data.</text>
</comment>
<name>A0AA40FVA0_9HYME</name>
<gene>
    <name evidence="1" type="ORF">K0M31_005541</name>
</gene>
<dbReference type="AlphaFoldDB" id="A0AA40FVA0"/>
<proteinExistence type="predicted"/>
<dbReference type="Proteomes" id="UP001177670">
    <property type="component" value="Unassembled WGS sequence"/>
</dbReference>
<sequence>MNLERVRFQFNGKPPDSPVCGTGHLAIRLNTPHPHPPGRSACLSSVPSHNLDLQPAPRTPGILPRWSWETTSWRDSKLRAKPSVVNVNDEWPIRATIWDECTYRLRSIAVRSVVAARRKVDS</sequence>
<evidence type="ECO:0000313" key="2">
    <source>
        <dbReference type="Proteomes" id="UP001177670"/>
    </source>
</evidence>
<evidence type="ECO:0000313" key="1">
    <source>
        <dbReference type="EMBL" id="KAK1126011.1"/>
    </source>
</evidence>
<dbReference type="EMBL" id="JAHYIQ010000015">
    <property type="protein sequence ID" value="KAK1126011.1"/>
    <property type="molecule type" value="Genomic_DNA"/>
</dbReference>